<name>A0ABV0A390_9HYPH</name>
<dbReference type="RefSeq" id="WP_346013592.1">
    <property type="nucleotide sequence ID" value="NZ_JAQYXP010000005.1"/>
</dbReference>
<reference evidence="2 3" key="1">
    <citation type="journal article" date="2023" name="PLoS ONE">
        <title>Complete genome assembly of Hawai'i environmental nontuberculous mycobacteria reveals unexpected co-isolation with methylobacteria.</title>
        <authorList>
            <person name="Hendrix J."/>
            <person name="Epperson L.E."/>
            <person name="Tong E.I."/>
            <person name="Chan Y.L."/>
            <person name="Hasan N.A."/>
            <person name="Dawrs S.N."/>
            <person name="Norton G.J."/>
            <person name="Virdi R."/>
            <person name="Crooks J.L."/>
            <person name="Chan E.D."/>
            <person name="Honda J.R."/>
            <person name="Strong M."/>
        </authorList>
    </citation>
    <scope>NUCLEOTIDE SEQUENCE [LARGE SCALE GENOMIC DNA]</scope>
    <source>
        <strain evidence="2 3">NJH_HI04-1</strain>
    </source>
</reference>
<dbReference type="Gene3D" id="3.90.75.20">
    <property type="match status" value="1"/>
</dbReference>
<dbReference type="Proteomes" id="UP001407347">
    <property type="component" value="Unassembled WGS sequence"/>
</dbReference>
<evidence type="ECO:0000313" key="2">
    <source>
        <dbReference type="EMBL" id="MEN3238292.1"/>
    </source>
</evidence>
<protein>
    <submittedName>
        <fullName evidence="2">HNH endonuclease signature motif containing protein</fullName>
    </submittedName>
</protein>
<dbReference type="SUPFAM" id="SSF54060">
    <property type="entry name" value="His-Me finger endonucleases"/>
    <property type="match status" value="1"/>
</dbReference>
<dbReference type="InterPro" id="IPR003615">
    <property type="entry name" value="HNH_nuc"/>
</dbReference>
<dbReference type="Gene3D" id="3.30.730.10">
    <property type="entry name" value="AP2/ERF domain"/>
    <property type="match status" value="1"/>
</dbReference>
<dbReference type="InterPro" id="IPR016177">
    <property type="entry name" value="DNA-bd_dom_sf"/>
</dbReference>
<dbReference type="Pfam" id="PF13392">
    <property type="entry name" value="HNH_3"/>
    <property type="match status" value="1"/>
</dbReference>
<evidence type="ECO:0000313" key="3">
    <source>
        <dbReference type="Proteomes" id="UP001407347"/>
    </source>
</evidence>
<accession>A0ABV0A390</accession>
<keyword evidence="2" id="KW-0255">Endonuclease</keyword>
<gene>
    <name evidence="2" type="ORF">PUR29_33125</name>
</gene>
<dbReference type="SUPFAM" id="SSF54171">
    <property type="entry name" value="DNA-binding domain"/>
    <property type="match status" value="1"/>
</dbReference>
<keyword evidence="2" id="KW-0540">Nuclease</keyword>
<comment type="caution">
    <text evidence="2">The sequence shown here is derived from an EMBL/GenBank/DDBJ whole genome shotgun (WGS) entry which is preliminary data.</text>
</comment>
<dbReference type="GO" id="GO:0004519">
    <property type="term" value="F:endonuclease activity"/>
    <property type="evidence" value="ECO:0007669"/>
    <property type="project" value="UniProtKB-KW"/>
</dbReference>
<evidence type="ECO:0000259" key="1">
    <source>
        <dbReference type="Pfam" id="PF13392"/>
    </source>
</evidence>
<dbReference type="InterPro" id="IPR036955">
    <property type="entry name" value="AP2/ERF_dom_sf"/>
</dbReference>
<dbReference type="InterPro" id="IPR044925">
    <property type="entry name" value="His-Me_finger_sf"/>
</dbReference>
<sequence>MSEFLSVEMLKSLLVYNPATGVFYWIQPKVLQKLRPDGRAGSLGRNGYEYIRVNGKLYLSHRLAILYMTGSRPEADVDHINGDTSDNRWVNLRGATRQQNLWNSSPRAKKIVRQKGVWRYKQGYRASIYVDGRSRHLGVYSSAEEAHAAYAAAAVRLRGEFART</sequence>
<proteinExistence type="predicted"/>
<dbReference type="EMBL" id="JAQYXP010000005">
    <property type="protein sequence ID" value="MEN3238292.1"/>
    <property type="molecule type" value="Genomic_DNA"/>
</dbReference>
<keyword evidence="2" id="KW-0378">Hydrolase</keyword>
<organism evidence="2 3">
    <name type="scientific">Methylobacterium ajmalii</name>
    <dbReference type="NCBI Taxonomy" id="2738439"/>
    <lineage>
        <taxon>Bacteria</taxon>
        <taxon>Pseudomonadati</taxon>
        <taxon>Pseudomonadota</taxon>
        <taxon>Alphaproteobacteria</taxon>
        <taxon>Hyphomicrobiales</taxon>
        <taxon>Methylobacteriaceae</taxon>
        <taxon>Methylobacterium</taxon>
    </lineage>
</organism>
<keyword evidence="3" id="KW-1185">Reference proteome</keyword>
<feature type="domain" description="HNH nuclease" evidence="1">
    <location>
        <begin position="59"/>
        <end position="100"/>
    </location>
</feature>